<dbReference type="InterPro" id="IPR058163">
    <property type="entry name" value="LysR-type_TF_proteobact-type"/>
</dbReference>
<sequence length="319" mass="34802">MDRIDAMKVFVAAVDEGSLAGAGRKLRRSSAAVSRAIVFLEHHVGAELLHRTTRSLKLSDAGQRYAAACRRILSELEEADISAGGERSVPRGTLTITAPVVVGEDVLRPLLDAFVTEHPAVSVRLVMLDRTVNLIDEGIDVALRIAQLADSNFVAIKLGEVRRVVAASPGYLAQHPDISEPADLAKHQIIAMTHFGLDSWSFPPAAKSKVARAVQFAPRLVVNTVRAAVASASEGHGVTRLFSYHIAEEIRDGRLQILLAKDEHPALPVHLLAPQGRFDVPKVRAFVDFATPRLKRYFKRLTREASQASRSRRGRVSAE</sequence>
<evidence type="ECO:0000256" key="5">
    <source>
        <dbReference type="ARBA" id="ARBA00023163"/>
    </source>
</evidence>
<dbReference type="Gene3D" id="1.10.10.10">
    <property type="entry name" value="Winged helix-like DNA-binding domain superfamily/Winged helix DNA-binding domain"/>
    <property type="match status" value="1"/>
</dbReference>
<dbReference type="PANTHER" id="PTHR30537">
    <property type="entry name" value="HTH-TYPE TRANSCRIPTIONAL REGULATOR"/>
    <property type="match status" value="1"/>
</dbReference>
<dbReference type="Proteomes" id="UP000198992">
    <property type="component" value="Unassembled WGS sequence"/>
</dbReference>
<keyword evidence="5" id="KW-0804">Transcription</keyword>
<keyword evidence="3" id="KW-0805">Transcription regulation</keyword>
<evidence type="ECO:0000313" key="7">
    <source>
        <dbReference type="EMBL" id="SEC53106.1"/>
    </source>
</evidence>
<protein>
    <submittedName>
        <fullName evidence="7">Transcriptional regulator, LysR family</fullName>
    </submittedName>
</protein>
<feature type="domain" description="HTH lysR-type" evidence="6">
    <location>
        <begin position="1"/>
        <end position="59"/>
    </location>
</feature>
<proteinExistence type="inferred from homology"/>
<dbReference type="Pfam" id="PF00126">
    <property type="entry name" value="HTH_1"/>
    <property type="match status" value="1"/>
</dbReference>
<dbReference type="GO" id="GO:0043565">
    <property type="term" value="F:sequence-specific DNA binding"/>
    <property type="evidence" value="ECO:0007669"/>
    <property type="project" value="TreeGrafter"/>
</dbReference>
<evidence type="ECO:0000256" key="2">
    <source>
        <dbReference type="ARBA" id="ARBA00009437"/>
    </source>
</evidence>
<dbReference type="GO" id="GO:0003700">
    <property type="term" value="F:DNA-binding transcription factor activity"/>
    <property type="evidence" value="ECO:0007669"/>
    <property type="project" value="InterPro"/>
</dbReference>
<dbReference type="Gene3D" id="3.40.190.290">
    <property type="match status" value="1"/>
</dbReference>
<dbReference type="InterPro" id="IPR036390">
    <property type="entry name" value="WH_DNA-bd_sf"/>
</dbReference>
<dbReference type="PROSITE" id="PS50931">
    <property type="entry name" value="HTH_LYSR"/>
    <property type="match status" value="1"/>
</dbReference>
<gene>
    <name evidence="7" type="ORF">SAMN05444164_2067</name>
</gene>
<dbReference type="PANTHER" id="PTHR30537:SF5">
    <property type="entry name" value="HTH-TYPE TRANSCRIPTIONAL ACTIVATOR TTDR-RELATED"/>
    <property type="match status" value="1"/>
</dbReference>
<dbReference type="CDD" id="cd08471">
    <property type="entry name" value="PBP2_CrgA_like_2"/>
    <property type="match status" value="1"/>
</dbReference>
<dbReference type="AlphaFoldDB" id="A0A1H4T9I7"/>
<dbReference type="SUPFAM" id="SSF46785">
    <property type="entry name" value="Winged helix' DNA-binding domain"/>
    <property type="match status" value="1"/>
</dbReference>
<name>A0A1H4T9I7_9BRAD</name>
<dbReference type="InterPro" id="IPR036388">
    <property type="entry name" value="WH-like_DNA-bd_sf"/>
</dbReference>
<accession>A0A1H4T9I7</accession>
<dbReference type="InterPro" id="IPR005119">
    <property type="entry name" value="LysR_subst-bd"/>
</dbReference>
<organism evidence="7 8">
    <name type="scientific">Bradyrhizobium erythrophlei</name>
    <dbReference type="NCBI Taxonomy" id="1437360"/>
    <lineage>
        <taxon>Bacteria</taxon>
        <taxon>Pseudomonadati</taxon>
        <taxon>Pseudomonadota</taxon>
        <taxon>Alphaproteobacteria</taxon>
        <taxon>Hyphomicrobiales</taxon>
        <taxon>Nitrobacteraceae</taxon>
        <taxon>Bradyrhizobium</taxon>
    </lineage>
</organism>
<dbReference type="RefSeq" id="WP_092115401.1">
    <property type="nucleotide sequence ID" value="NZ_FNTH01000001.1"/>
</dbReference>
<evidence type="ECO:0000313" key="8">
    <source>
        <dbReference type="Proteomes" id="UP000198992"/>
    </source>
</evidence>
<keyword evidence="4" id="KW-0238">DNA-binding</keyword>
<dbReference type="EMBL" id="FNTH01000001">
    <property type="protein sequence ID" value="SEC53106.1"/>
    <property type="molecule type" value="Genomic_DNA"/>
</dbReference>
<reference evidence="7 8" key="1">
    <citation type="submission" date="2016-10" db="EMBL/GenBank/DDBJ databases">
        <authorList>
            <person name="de Groot N.N."/>
        </authorList>
    </citation>
    <scope>NUCLEOTIDE SEQUENCE [LARGE SCALE GENOMIC DNA]</scope>
    <source>
        <strain evidence="7 8">MT12</strain>
    </source>
</reference>
<dbReference type="FunFam" id="1.10.10.10:FF:000001">
    <property type="entry name" value="LysR family transcriptional regulator"/>
    <property type="match status" value="1"/>
</dbReference>
<dbReference type="GO" id="GO:0006351">
    <property type="term" value="P:DNA-templated transcription"/>
    <property type="evidence" value="ECO:0007669"/>
    <property type="project" value="TreeGrafter"/>
</dbReference>
<evidence type="ECO:0000259" key="6">
    <source>
        <dbReference type="PROSITE" id="PS50931"/>
    </source>
</evidence>
<dbReference type="SUPFAM" id="SSF53850">
    <property type="entry name" value="Periplasmic binding protein-like II"/>
    <property type="match status" value="1"/>
</dbReference>
<comment type="function">
    <text evidence="1">NodD regulates the expression of the nodABCFE genes which encode other nodulation proteins. NodD is also a negative regulator of its own expression. Binds flavonoids as inducers.</text>
</comment>
<dbReference type="InterPro" id="IPR000847">
    <property type="entry name" value="LysR_HTH_N"/>
</dbReference>
<evidence type="ECO:0000256" key="1">
    <source>
        <dbReference type="ARBA" id="ARBA00003502"/>
    </source>
</evidence>
<comment type="similarity">
    <text evidence="2">Belongs to the LysR transcriptional regulatory family.</text>
</comment>
<evidence type="ECO:0000256" key="3">
    <source>
        <dbReference type="ARBA" id="ARBA00023015"/>
    </source>
</evidence>
<dbReference type="OrthoDB" id="9786526at2"/>
<evidence type="ECO:0000256" key="4">
    <source>
        <dbReference type="ARBA" id="ARBA00023125"/>
    </source>
</evidence>
<dbReference type="Pfam" id="PF03466">
    <property type="entry name" value="LysR_substrate"/>
    <property type="match status" value="1"/>
</dbReference>